<comment type="caution">
    <text evidence="1">The sequence shown here is derived from an EMBL/GenBank/DDBJ whole genome shotgun (WGS) entry which is preliminary data.</text>
</comment>
<evidence type="ECO:0000313" key="1">
    <source>
        <dbReference type="EMBL" id="GIY07757.1"/>
    </source>
</evidence>
<proteinExistence type="predicted"/>
<dbReference type="EMBL" id="BPLR01006150">
    <property type="protein sequence ID" value="GIY07757.1"/>
    <property type="molecule type" value="Genomic_DNA"/>
</dbReference>
<keyword evidence="2" id="KW-1185">Reference proteome</keyword>
<name>A0AAV4QHM5_CAEEX</name>
<reference evidence="1 2" key="1">
    <citation type="submission" date="2021-06" db="EMBL/GenBank/DDBJ databases">
        <title>Caerostris extrusa draft genome.</title>
        <authorList>
            <person name="Kono N."/>
            <person name="Arakawa K."/>
        </authorList>
    </citation>
    <scope>NUCLEOTIDE SEQUENCE [LARGE SCALE GENOMIC DNA]</scope>
</reference>
<gene>
    <name evidence="1" type="ORF">CEXT_455151</name>
</gene>
<sequence>MKKYVLKKVETTCLERLPNSCDEISKTGGTPMILTISLTSLSLLIKNLSEINATPNYTPVLLQYIAEVKTSKRQRFQCLRLSPIIFSPASSRTSTLLIRMLTSGHDVFDWVSVSRYTLVVSGSSSGASVA</sequence>
<organism evidence="1 2">
    <name type="scientific">Caerostris extrusa</name>
    <name type="common">Bark spider</name>
    <name type="synonym">Caerostris bankana</name>
    <dbReference type="NCBI Taxonomy" id="172846"/>
    <lineage>
        <taxon>Eukaryota</taxon>
        <taxon>Metazoa</taxon>
        <taxon>Ecdysozoa</taxon>
        <taxon>Arthropoda</taxon>
        <taxon>Chelicerata</taxon>
        <taxon>Arachnida</taxon>
        <taxon>Araneae</taxon>
        <taxon>Araneomorphae</taxon>
        <taxon>Entelegynae</taxon>
        <taxon>Araneoidea</taxon>
        <taxon>Araneidae</taxon>
        <taxon>Caerostris</taxon>
    </lineage>
</organism>
<protein>
    <submittedName>
        <fullName evidence="1">Uncharacterized protein</fullName>
    </submittedName>
</protein>
<dbReference type="AlphaFoldDB" id="A0AAV4QHM5"/>
<evidence type="ECO:0000313" key="2">
    <source>
        <dbReference type="Proteomes" id="UP001054945"/>
    </source>
</evidence>
<accession>A0AAV4QHM5</accession>
<dbReference type="Proteomes" id="UP001054945">
    <property type="component" value="Unassembled WGS sequence"/>
</dbReference>